<gene>
    <name evidence="7" type="ORF">B0H16DRAFT_1368201</name>
</gene>
<evidence type="ECO:0000313" key="7">
    <source>
        <dbReference type="EMBL" id="KAJ7764343.1"/>
    </source>
</evidence>
<evidence type="ECO:0000256" key="3">
    <source>
        <dbReference type="ARBA" id="ARBA00022827"/>
    </source>
</evidence>
<comment type="catalytic activity">
    <reaction evidence="5">
        <text>melleolide F + FADH2 + chloride + O2 = 6'-chloromelleolide F + FAD + 2 H2O + H(+)</text>
        <dbReference type="Rhea" id="RHEA:67160"/>
        <dbReference type="ChEBI" id="CHEBI:15377"/>
        <dbReference type="ChEBI" id="CHEBI:15378"/>
        <dbReference type="ChEBI" id="CHEBI:15379"/>
        <dbReference type="ChEBI" id="CHEBI:17996"/>
        <dbReference type="ChEBI" id="CHEBI:57692"/>
        <dbReference type="ChEBI" id="CHEBI:58307"/>
        <dbReference type="ChEBI" id="CHEBI:167712"/>
        <dbReference type="ChEBI" id="CHEBI:167713"/>
    </reaction>
    <physiologicalReaction direction="left-to-right" evidence="5">
        <dbReference type="Rhea" id="RHEA:67161"/>
    </physiologicalReaction>
</comment>
<organism evidence="7 8">
    <name type="scientific">Mycena metata</name>
    <dbReference type="NCBI Taxonomy" id="1033252"/>
    <lineage>
        <taxon>Eukaryota</taxon>
        <taxon>Fungi</taxon>
        <taxon>Dikarya</taxon>
        <taxon>Basidiomycota</taxon>
        <taxon>Agaricomycotina</taxon>
        <taxon>Agaricomycetes</taxon>
        <taxon>Agaricomycetidae</taxon>
        <taxon>Agaricales</taxon>
        <taxon>Marasmiineae</taxon>
        <taxon>Mycenaceae</taxon>
        <taxon>Mycena</taxon>
    </lineage>
</organism>
<keyword evidence="4" id="KW-0560">Oxidoreductase</keyword>
<evidence type="ECO:0000256" key="2">
    <source>
        <dbReference type="ARBA" id="ARBA00022630"/>
    </source>
</evidence>
<evidence type="ECO:0000256" key="5">
    <source>
        <dbReference type="ARBA" id="ARBA00049364"/>
    </source>
</evidence>
<dbReference type="Proteomes" id="UP001215598">
    <property type="component" value="Unassembled WGS sequence"/>
</dbReference>
<dbReference type="GO" id="GO:0044550">
    <property type="term" value="P:secondary metabolite biosynthetic process"/>
    <property type="evidence" value="ECO:0007669"/>
    <property type="project" value="UniProtKB-ARBA"/>
</dbReference>
<dbReference type="PANTHER" id="PTHR43747">
    <property type="entry name" value="FAD-BINDING PROTEIN"/>
    <property type="match status" value="1"/>
</dbReference>
<dbReference type="Pfam" id="PF01494">
    <property type="entry name" value="FAD_binding_3"/>
    <property type="match status" value="1"/>
</dbReference>
<keyword evidence="2" id="KW-0285">Flavoprotein</keyword>
<keyword evidence="3" id="KW-0274">FAD</keyword>
<dbReference type="Gene3D" id="3.50.50.60">
    <property type="entry name" value="FAD/NAD(P)-binding domain"/>
    <property type="match status" value="1"/>
</dbReference>
<dbReference type="InterPro" id="IPR036188">
    <property type="entry name" value="FAD/NAD-bd_sf"/>
</dbReference>
<accession>A0AAD7JI58</accession>
<sequence>MSPVPEKTTVLVIGGGPAGSYSASVLARRGIDVTILEGAKFPRYHIGESLLASTNYFLEYIGAREKVMAYGFQKKPGATFRLRKDFPPVYSNFTDHSTGNHALNVNRAEYDDLLFRHAGSQGAKIFDEHKVNSLQFSAEDSDRPTAAEWSTKAGDKGVIHFDYLIDASGRYGVISDKYHKDRKITQSLKNLAIWGYWKGNYKYGQGTDREGAPFLEALHDHTGWAWFIPLNDKTVSIGACIHEKYMKEKKAGKTQEEVYQDIFSQLEMVNEYKADAVLAPSKDGAASPVYMASDFSYLADNVGAKNYRLVGDAAAFIDPFFSNGVHIAFVGALSAALSILSVIDGRATEDGSADFHMRELKSVYMRFFVVVAAAYRQMRGGELDILNDVDEKSFDRAFALIRPVIQGTGDIGQDSTSSGDKELTETELQAAMQFVFKLFGGEHSHAMDDLDADAKSRLKALGDQLPFNLQHDGVRMVLEEAQASMKAKMEGYTPIQALATPA</sequence>
<dbReference type="SUPFAM" id="SSF51905">
    <property type="entry name" value="FAD/NAD(P)-binding domain"/>
    <property type="match status" value="1"/>
</dbReference>
<name>A0AAD7JI58_9AGAR</name>
<dbReference type="InterPro" id="IPR050816">
    <property type="entry name" value="Flavin-dep_Halogenase_NPB"/>
</dbReference>
<evidence type="ECO:0000256" key="4">
    <source>
        <dbReference type="ARBA" id="ARBA00023002"/>
    </source>
</evidence>
<dbReference type="GO" id="GO:0140907">
    <property type="term" value="F:flavin-dependent halogenase activity"/>
    <property type="evidence" value="ECO:0007669"/>
    <property type="project" value="UniProtKB-ARBA"/>
</dbReference>
<proteinExistence type="inferred from homology"/>
<evidence type="ECO:0000313" key="8">
    <source>
        <dbReference type="Proteomes" id="UP001215598"/>
    </source>
</evidence>
<feature type="domain" description="FAD-binding" evidence="6">
    <location>
        <begin position="7"/>
        <end position="351"/>
    </location>
</feature>
<evidence type="ECO:0000256" key="1">
    <source>
        <dbReference type="ARBA" id="ARBA00005706"/>
    </source>
</evidence>
<dbReference type="PANTHER" id="PTHR43747:SF5">
    <property type="entry name" value="FAD-BINDING DOMAIN-CONTAINING PROTEIN"/>
    <property type="match status" value="1"/>
</dbReference>
<dbReference type="AlphaFoldDB" id="A0AAD7JI58"/>
<comment type="caution">
    <text evidence="7">The sequence shown here is derived from an EMBL/GenBank/DDBJ whole genome shotgun (WGS) entry which is preliminary data.</text>
</comment>
<protein>
    <recommendedName>
        <fullName evidence="6">FAD-binding domain-containing protein</fullName>
    </recommendedName>
</protein>
<dbReference type="GO" id="GO:0071949">
    <property type="term" value="F:FAD binding"/>
    <property type="evidence" value="ECO:0007669"/>
    <property type="project" value="InterPro"/>
</dbReference>
<dbReference type="EMBL" id="JARKIB010000028">
    <property type="protein sequence ID" value="KAJ7764343.1"/>
    <property type="molecule type" value="Genomic_DNA"/>
</dbReference>
<keyword evidence="8" id="KW-1185">Reference proteome</keyword>
<dbReference type="InterPro" id="IPR002938">
    <property type="entry name" value="FAD-bd"/>
</dbReference>
<dbReference type="PRINTS" id="PR00420">
    <property type="entry name" value="RNGMNOXGNASE"/>
</dbReference>
<reference evidence="7" key="1">
    <citation type="submission" date="2023-03" db="EMBL/GenBank/DDBJ databases">
        <title>Massive genome expansion in bonnet fungi (Mycena s.s.) driven by repeated elements and novel gene families across ecological guilds.</title>
        <authorList>
            <consortium name="Lawrence Berkeley National Laboratory"/>
            <person name="Harder C.B."/>
            <person name="Miyauchi S."/>
            <person name="Viragh M."/>
            <person name="Kuo A."/>
            <person name="Thoen E."/>
            <person name="Andreopoulos B."/>
            <person name="Lu D."/>
            <person name="Skrede I."/>
            <person name="Drula E."/>
            <person name="Henrissat B."/>
            <person name="Morin E."/>
            <person name="Kohler A."/>
            <person name="Barry K."/>
            <person name="LaButti K."/>
            <person name="Morin E."/>
            <person name="Salamov A."/>
            <person name="Lipzen A."/>
            <person name="Mereny Z."/>
            <person name="Hegedus B."/>
            <person name="Baldrian P."/>
            <person name="Stursova M."/>
            <person name="Weitz H."/>
            <person name="Taylor A."/>
            <person name="Grigoriev I.V."/>
            <person name="Nagy L.G."/>
            <person name="Martin F."/>
            <person name="Kauserud H."/>
        </authorList>
    </citation>
    <scope>NUCLEOTIDE SEQUENCE</scope>
    <source>
        <strain evidence="7">CBHHK182m</strain>
    </source>
</reference>
<evidence type="ECO:0000259" key="6">
    <source>
        <dbReference type="Pfam" id="PF01494"/>
    </source>
</evidence>
<comment type="similarity">
    <text evidence="1">Belongs to the flavin-dependent halogenase family.</text>
</comment>